<dbReference type="Ensembl" id="ENSUPAT00010017152.1">
    <property type="protein sequence ID" value="ENSUPAP00010015004.1"/>
    <property type="gene ID" value="ENSUPAG00010012027.1"/>
</dbReference>
<dbReference type="Proteomes" id="UP000694417">
    <property type="component" value="Unplaced"/>
</dbReference>
<evidence type="ECO:0000256" key="1">
    <source>
        <dbReference type="SAM" id="MobiDB-lite"/>
    </source>
</evidence>
<feature type="compositionally biased region" description="Basic residues" evidence="1">
    <location>
        <begin position="36"/>
        <end position="51"/>
    </location>
</feature>
<proteinExistence type="predicted"/>
<keyword evidence="3" id="KW-1185">Reference proteome</keyword>
<protein>
    <submittedName>
        <fullName evidence="2">Uncharacterized protein</fullName>
    </submittedName>
</protein>
<evidence type="ECO:0000313" key="2">
    <source>
        <dbReference type="Ensembl" id="ENSUPAP00010015004.1"/>
    </source>
</evidence>
<accession>A0A8D2HIG5</accession>
<sequence length="109" mass="12307">MKPLLSPILHSLNQGHLLGKNKVCTPQMSCILCKKEKKREKKRNKQTKTKKSASDFSTRQRSTPLLPMQLQEGSLNYTYINVLVGGPADQRKSLHVLVLVTNFYIVNVG</sequence>
<evidence type="ECO:0000313" key="3">
    <source>
        <dbReference type="Proteomes" id="UP000694417"/>
    </source>
</evidence>
<feature type="compositionally biased region" description="Polar residues" evidence="1">
    <location>
        <begin position="54"/>
        <end position="63"/>
    </location>
</feature>
<dbReference type="GeneTree" id="ENSGT00910000147158"/>
<reference evidence="2" key="2">
    <citation type="submission" date="2025-09" db="UniProtKB">
        <authorList>
            <consortium name="Ensembl"/>
        </authorList>
    </citation>
    <scope>IDENTIFICATION</scope>
</reference>
<dbReference type="AlphaFoldDB" id="A0A8D2HIG5"/>
<feature type="region of interest" description="Disordered" evidence="1">
    <location>
        <begin position="36"/>
        <end position="63"/>
    </location>
</feature>
<name>A0A8D2HIG5_UROPR</name>
<organism evidence="2 3">
    <name type="scientific">Urocitellus parryii</name>
    <name type="common">Arctic ground squirrel</name>
    <name type="synonym">Spermophilus parryii</name>
    <dbReference type="NCBI Taxonomy" id="9999"/>
    <lineage>
        <taxon>Eukaryota</taxon>
        <taxon>Metazoa</taxon>
        <taxon>Chordata</taxon>
        <taxon>Craniata</taxon>
        <taxon>Vertebrata</taxon>
        <taxon>Euteleostomi</taxon>
        <taxon>Mammalia</taxon>
        <taxon>Eutheria</taxon>
        <taxon>Euarchontoglires</taxon>
        <taxon>Glires</taxon>
        <taxon>Rodentia</taxon>
        <taxon>Sciuromorpha</taxon>
        <taxon>Sciuridae</taxon>
        <taxon>Xerinae</taxon>
        <taxon>Marmotini</taxon>
        <taxon>Urocitellus</taxon>
    </lineage>
</organism>
<reference evidence="2" key="1">
    <citation type="submission" date="2025-08" db="UniProtKB">
        <authorList>
            <consortium name="Ensembl"/>
        </authorList>
    </citation>
    <scope>IDENTIFICATION</scope>
</reference>